<name>C3ZTR5_BRAFL</name>
<accession>C3ZTR5</accession>
<sequence>MLVCRLKGELDSASQCNLDSHHADLSYQQEMEVTIHEPPEYTSNCDLNDSDSRSNSSQNNTDDDDSDNSCSADDWNSDDPDDPNDPEPNVPLYPGGPIDLKSCIALLAAWLGSTNLSEKKLEDLLKIFKFFLPGPNTLPNTTKEKRRDQENGEQNNHSQTTNKRSQNSTFVKWMKAKAVCWKADYEGHRILLQVVGASGLAGCDKDHAQGVHSVQLRRTIFPLQRCYLADDSVLRQDGQGRYLQIDANGQIQGYSGPDNTRPPAARTHAELVANGQEVERELGGRSQD</sequence>
<dbReference type="AlphaFoldDB" id="C3ZTR5"/>
<feature type="region of interest" description="Disordered" evidence="1">
    <location>
        <begin position="39"/>
        <end position="94"/>
    </location>
</feature>
<dbReference type="EMBL" id="GG666679">
    <property type="protein sequence ID" value="EEN44063.1"/>
    <property type="molecule type" value="Genomic_DNA"/>
</dbReference>
<proteinExistence type="predicted"/>
<feature type="compositionally biased region" description="Polar residues" evidence="1">
    <location>
        <begin position="152"/>
        <end position="167"/>
    </location>
</feature>
<reference evidence="2" key="1">
    <citation type="journal article" date="2008" name="Nature">
        <title>The amphioxus genome and the evolution of the chordate karyotype.</title>
        <authorList>
            <consortium name="US DOE Joint Genome Institute (JGI-PGF)"/>
            <person name="Putnam N.H."/>
            <person name="Butts T."/>
            <person name="Ferrier D.E.K."/>
            <person name="Furlong R.F."/>
            <person name="Hellsten U."/>
            <person name="Kawashima T."/>
            <person name="Robinson-Rechavi M."/>
            <person name="Shoguchi E."/>
            <person name="Terry A."/>
            <person name="Yu J.-K."/>
            <person name="Benito-Gutierrez E.L."/>
            <person name="Dubchak I."/>
            <person name="Garcia-Fernandez J."/>
            <person name="Gibson-Brown J.J."/>
            <person name="Grigoriev I.V."/>
            <person name="Horton A.C."/>
            <person name="de Jong P.J."/>
            <person name="Jurka J."/>
            <person name="Kapitonov V.V."/>
            <person name="Kohara Y."/>
            <person name="Kuroki Y."/>
            <person name="Lindquist E."/>
            <person name="Lucas S."/>
            <person name="Osoegawa K."/>
            <person name="Pennacchio L.A."/>
            <person name="Salamov A.A."/>
            <person name="Satou Y."/>
            <person name="Sauka-Spengler T."/>
            <person name="Schmutz J."/>
            <person name="Shin-I T."/>
            <person name="Toyoda A."/>
            <person name="Bronner-Fraser M."/>
            <person name="Fujiyama A."/>
            <person name="Holland L.Z."/>
            <person name="Holland P.W.H."/>
            <person name="Satoh N."/>
            <person name="Rokhsar D.S."/>
        </authorList>
    </citation>
    <scope>NUCLEOTIDE SEQUENCE [LARGE SCALE GENOMIC DNA]</scope>
    <source>
        <strain evidence="2">S238N-H82</strain>
        <tissue evidence="2">Testes</tissue>
    </source>
</reference>
<dbReference type="InParanoid" id="C3ZTR5"/>
<organism>
    <name type="scientific">Branchiostoma floridae</name>
    <name type="common">Florida lancelet</name>
    <name type="synonym">Amphioxus</name>
    <dbReference type="NCBI Taxonomy" id="7739"/>
    <lineage>
        <taxon>Eukaryota</taxon>
        <taxon>Metazoa</taxon>
        <taxon>Chordata</taxon>
        <taxon>Cephalochordata</taxon>
        <taxon>Leptocardii</taxon>
        <taxon>Amphioxiformes</taxon>
        <taxon>Branchiostomatidae</taxon>
        <taxon>Branchiostoma</taxon>
    </lineage>
</organism>
<evidence type="ECO:0000256" key="1">
    <source>
        <dbReference type="SAM" id="MobiDB-lite"/>
    </source>
</evidence>
<feature type="compositionally biased region" description="Low complexity" evidence="1">
    <location>
        <begin position="43"/>
        <end position="60"/>
    </location>
</feature>
<feature type="compositionally biased region" description="Acidic residues" evidence="1">
    <location>
        <begin position="75"/>
        <end position="85"/>
    </location>
</feature>
<feature type="region of interest" description="Disordered" evidence="1">
    <location>
        <begin position="138"/>
        <end position="167"/>
    </location>
</feature>
<protein>
    <submittedName>
        <fullName evidence="2">Uncharacterized protein</fullName>
    </submittedName>
</protein>
<gene>
    <name evidence="2" type="ORF">BRAFLDRAFT_83033</name>
</gene>
<evidence type="ECO:0000313" key="2">
    <source>
        <dbReference type="EMBL" id="EEN44063.1"/>
    </source>
</evidence>